<organism evidence="7 8">
    <name type="scientific">Paludibaculum fermentans</name>
    <dbReference type="NCBI Taxonomy" id="1473598"/>
    <lineage>
        <taxon>Bacteria</taxon>
        <taxon>Pseudomonadati</taxon>
        <taxon>Acidobacteriota</taxon>
        <taxon>Terriglobia</taxon>
        <taxon>Bryobacterales</taxon>
        <taxon>Bryobacteraceae</taxon>
        <taxon>Paludibaculum</taxon>
    </lineage>
</organism>
<evidence type="ECO:0000313" key="7">
    <source>
        <dbReference type="EMBL" id="QOY86481.1"/>
    </source>
</evidence>
<evidence type="ECO:0000256" key="4">
    <source>
        <dbReference type="ARBA" id="ARBA00022679"/>
    </source>
</evidence>
<dbReference type="GO" id="GO:0008483">
    <property type="term" value="F:transaminase activity"/>
    <property type="evidence" value="ECO:0007669"/>
    <property type="project" value="UniProtKB-KW"/>
</dbReference>
<evidence type="ECO:0000256" key="1">
    <source>
        <dbReference type="ARBA" id="ARBA00001933"/>
    </source>
</evidence>
<dbReference type="InterPro" id="IPR004839">
    <property type="entry name" value="Aminotransferase_I/II_large"/>
</dbReference>
<dbReference type="Gene3D" id="3.90.1150.10">
    <property type="entry name" value="Aspartate Aminotransferase, domain 1"/>
    <property type="match status" value="1"/>
</dbReference>
<evidence type="ECO:0000256" key="3">
    <source>
        <dbReference type="ARBA" id="ARBA00022576"/>
    </source>
</evidence>
<dbReference type="InterPro" id="IPR015421">
    <property type="entry name" value="PyrdxlP-dep_Trfase_major"/>
</dbReference>
<keyword evidence="4 7" id="KW-0808">Transferase</keyword>
<dbReference type="CDD" id="cd00609">
    <property type="entry name" value="AAT_like"/>
    <property type="match status" value="1"/>
</dbReference>
<dbReference type="EMBL" id="CP063849">
    <property type="protein sequence ID" value="QOY86481.1"/>
    <property type="molecule type" value="Genomic_DNA"/>
</dbReference>
<keyword evidence="3 7" id="KW-0032">Aminotransferase</keyword>
<reference evidence="7 8" key="1">
    <citation type="submission" date="2020-10" db="EMBL/GenBank/DDBJ databases">
        <title>Complete genome sequence of Paludibaculum fermentans P105T, a facultatively anaerobic acidobacterium capable of dissimilatory Fe(III) reduction.</title>
        <authorList>
            <person name="Dedysh S.N."/>
            <person name="Beletsky A.V."/>
            <person name="Kulichevskaya I.S."/>
            <person name="Mardanov A.V."/>
            <person name="Ravin N.V."/>
        </authorList>
    </citation>
    <scope>NUCLEOTIDE SEQUENCE [LARGE SCALE GENOMIC DNA]</scope>
    <source>
        <strain evidence="7 8">P105</strain>
    </source>
</reference>
<comment type="cofactor">
    <cofactor evidence="1">
        <name>pyridoxal 5'-phosphate</name>
        <dbReference type="ChEBI" id="CHEBI:597326"/>
    </cofactor>
</comment>
<accession>A0A7S7SJI4</accession>
<keyword evidence="5" id="KW-0663">Pyridoxal phosphate</keyword>
<protein>
    <submittedName>
        <fullName evidence="7">Pyridoxal phosphate-dependent aminotransferase</fullName>
    </submittedName>
</protein>
<dbReference type="InterPro" id="IPR050596">
    <property type="entry name" value="AspAT/PAT-like"/>
</dbReference>
<evidence type="ECO:0000259" key="6">
    <source>
        <dbReference type="Pfam" id="PF00155"/>
    </source>
</evidence>
<evidence type="ECO:0000313" key="8">
    <source>
        <dbReference type="Proteomes" id="UP000593892"/>
    </source>
</evidence>
<dbReference type="Pfam" id="PF00155">
    <property type="entry name" value="Aminotran_1_2"/>
    <property type="match status" value="1"/>
</dbReference>
<dbReference type="RefSeq" id="WP_194448150.1">
    <property type="nucleotide sequence ID" value="NZ_CP063849.1"/>
</dbReference>
<keyword evidence="8" id="KW-1185">Reference proteome</keyword>
<dbReference type="GO" id="GO:0006520">
    <property type="term" value="P:amino acid metabolic process"/>
    <property type="evidence" value="ECO:0007669"/>
    <property type="project" value="InterPro"/>
</dbReference>
<dbReference type="InterPro" id="IPR015424">
    <property type="entry name" value="PyrdxlP-dep_Trfase"/>
</dbReference>
<name>A0A7S7SJI4_PALFE</name>
<proteinExistence type="inferred from homology"/>
<dbReference type="SUPFAM" id="SSF53383">
    <property type="entry name" value="PLP-dependent transferases"/>
    <property type="match status" value="1"/>
</dbReference>
<dbReference type="AlphaFoldDB" id="A0A7S7SJI4"/>
<dbReference type="Proteomes" id="UP000593892">
    <property type="component" value="Chromosome"/>
</dbReference>
<dbReference type="InterPro" id="IPR015422">
    <property type="entry name" value="PyrdxlP-dep_Trfase_small"/>
</dbReference>
<dbReference type="Gene3D" id="3.40.640.10">
    <property type="entry name" value="Type I PLP-dependent aspartate aminotransferase-like (Major domain)"/>
    <property type="match status" value="1"/>
</dbReference>
<evidence type="ECO:0000256" key="2">
    <source>
        <dbReference type="ARBA" id="ARBA00007441"/>
    </source>
</evidence>
<comment type="similarity">
    <text evidence="2">Belongs to the class-I pyridoxal-phosphate-dependent aminotransferase family.</text>
</comment>
<dbReference type="NCBIfam" id="NF004770">
    <property type="entry name" value="PRK06108.1"/>
    <property type="match status" value="1"/>
</dbReference>
<sequence>MPEVASSALAVPHSRIREIADIAMGMGDGVLRLYFGESNLPTPDFLKRAAQKAMADGFTYYTENAGLPSTRRMLARYYEDKHKVAIDPTSEIVVTASGVQALHLGIRCVLNPGDEAIVLTPAWQNQMSIAEMCNATAKMVALRCESGRYRVDFDALEAAVSPRTRLLVYTSPSNPLGWVASVEEQQKLLDFARRHNLWLLADEVYERLWYPADGTLGKPVPSILRLCTREDAVLVVQSFSKSYCMTGWRVGWLVARKDLAGRATKLNEFMVSCAPAFAQRASETALEWGDDTVRKMLALYKSNRDFCLQALRKVKGVTVPEAEGAFYLFPRIDGMKDSFEFCKRLLLDMNVGLAPGVAFGEGGEGSIRICYAVDRPILEEAMSRLVSVLRS</sequence>
<feature type="domain" description="Aminotransferase class I/classII large" evidence="6">
    <location>
        <begin position="36"/>
        <end position="385"/>
    </location>
</feature>
<gene>
    <name evidence="7" type="ORF">IRI77_27305</name>
</gene>
<dbReference type="PANTHER" id="PTHR46383">
    <property type="entry name" value="ASPARTATE AMINOTRANSFERASE"/>
    <property type="match status" value="1"/>
</dbReference>
<dbReference type="GO" id="GO:0030170">
    <property type="term" value="F:pyridoxal phosphate binding"/>
    <property type="evidence" value="ECO:0007669"/>
    <property type="project" value="InterPro"/>
</dbReference>
<evidence type="ECO:0000256" key="5">
    <source>
        <dbReference type="ARBA" id="ARBA00022898"/>
    </source>
</evidence>
<dbReference type="KEGG" id="pfer:IRI77_27305"/>